<evidence type="ECO:0000313" key="2">
    <source>
        <dbReference type="EMBL" id="RGM74974.1"/>
    </source>
</evidence>
<dbReference type="GO" id="GO:0016887">
    <property type="term" value="F:ATP hydrolysis activity"/>
    <property type="evidence" value="ECO:0007669"/>
    <property type="project" value="InterPro"/>
</dbReference>
<proteinExistence type="predicted"/>
<dbReference type="Pfam" id="PF07728">
    <property type="entry name" value="AAA_5"/>
    <property type="match status" value="1"/>
</dbReference>
<dbReference type="InterPro" id="IPR052934">
    <property type="entry name" value="Methyl-DNA_Rec/Restrict_Enz"/>
</dbReference>
<dbReference type="AlphaFoldDB" id="A0A3E4YL01"/>
<dbReference type="EMBL" id="QSTP01000001">
    <property type="protein sequence ID" value="RGM74974.1"/>
    <property type="molecule type" value="Genomic_DNA"/>
</dbReference>
<name>A0A3E4YL01_9FIRM</name>
<organism evidence="2 3">
    <name type="scientific">Agathobacter rectalis</name>
    <dbReference type="NCBI Taxonomy" id="39491"/>
    <lineage>
        <taxon>Bacteria</taxon>
        <taxon>Bacillati</taxon>
        <taxon>Bacillota</taxon>
        <taxon>Clostridia</taxon>
        <taxon>Lachnospirales</taxon>
        <taxon>Lachnospiraceae</taxon>
        <taxon>Agathobacter</taxon>
    </lineage>
</organism>
<evidence type="ECO:0000313" key="3">
    <source>
        <dbReference type="Proteomes" id="UP000260758"/>
    </source>
</evidence>
<evidence type="ECO:0000259" key="1">
    <source>
        <dbReference type="Pfam" id="PF07728"/>
    </source>
</evidence>
<gene>
    <name evidence="2" type="ORF">DXB99_00135</name>
</gene>
<dbReference type="InterPro" id="IPR011704">
    <property type="entry name" value="ATPase_dyneun-rel_AAA"/>
</dbReference>
<feature type="domain" description="ATPase dynein-related AAA" evidence="1">
    <location>
        <begin position="269"/>
        <end position="326"/>
    </location>
</feature>
<protein>
    <recommendedName>
        <fullName evidence="1">ATPase dynein-related AAA domain-containing protein</fullName>
    </recommendedName>
</protein>
<dbReference type="GO" id="GO:0005524">
    <property type="term" value="F:ATP binding"/>
    <property type="evidence" value="ECO:0007669"/>
    <property type="project" value="InterPro"/>
</dbReference>
<reference evidence="2 3" key="1">
    <citation type="submission" date="2018-08" db="EMBL/GenBank/DDBJ databases">
        <title>A genome reference for cultivated species of the human gut microbiota.</title>
        <authorList>
            <person name="Zou Y."/>
            <person name="Xue W."/>
            <person name="Luo G."/>
        </authorList>
    </citation>
    <scope>NUCLEOTIDE SEQUENCE [LARGE SCALE GENOMIC DNA]</scope>
    <source>
        <strain evidence="2 3">OM07-13</strain>
    </source>
</reference>
<dbReference type="PANTHER" id="PTHR37291:SF1">
    <property type="entry name" value="TYPE IV METHYL-DIRECTED RESTRICTION ENZYME ECOKMCRB SUBUNIT"/>
    <property type="match status" value="1"/>
</dbReference>
<dbReference type="PANTHER" id="PTHR37291">
    <property type="entry name" value="5-METHYLCYTOSINE-SPECIFIC RESTRICTION ENZYME B"/>
    <property type="match status" value="1"/>
</dbReference>
<accession>A0A3E4YL01</accession>
<dbReference type="InterPro" id="IPR027417">
    <property type="entry name" value="P-loop_NTPase"/>
</dbReference>
<sequence length="340" mass="39240">MFYLSTETIEKAYNALTSVELEDQGANAMFYFLILKACGINRISYETPNFSEKKGFYYASRISSLFAPTEKQPKKYGFLNPFTMKSWPVQPISEPLKNWVGARLKNNICGGGMQWRNFIDMDTHAAEIKIKFKYDYLGWLKTTALDSKTISIFAMAVWSNRYTCFEQKITAQELIDEFIRTYKIEVEEKSELFNSKQDFELEFSDSIHDAAHIRSLIGQAPNGEWETAKLTDSISSYVMEKYEFDVKPSMTQEVSVDLIRSLLNQYHQLMLAGPPGTSKSYFASEIAKEYDEVIHVQFHPQYTYQNFVGGYVVDGTEVKFKEGVILQLLNESTFSQDKKY</sequence>
<comment type="caution">
    <text evidence="2">The sequence shown here is derived from an EMBL/GenBank/DDBJ whole genome shotgun (WGS) entry which is preliminary data.</text>
</comment>
<dbReference type="Gene3D" id="3.40.50.300">
    <property type="entry name" value="P-loop containing nucleotide triphosphate hydrolases"/>
    <property type="match status" value="1"/>
</dbReference>
<dbReference type="Proteomes" id="UP000260758">
    <property type="component" value="Unassembled WGS sequence"/>
</dbReference>